<dbReference type="Proteomes" id="UP000178515">
    <property type="component" value="Unassembled WGS sequence"/>
</dbReference>
<name>A0A1G1Z5B7_9BACT</name>
<sequence length="270" mass="31657">MDLYLEKLKENVYEVFLFFIKQVRACAFAGSFLAILFLSHHITIPGLYRYDFLFLAAVLIQLILILTKLETWEEVRYIFLFHIIGLVLEIFKTNPSVGSWSYPEPGILKIATVPLYSGFMYAAVGSYISQAWKVFNLRLLNYPRLAYGLLLSVLIYLNFFTNHFIYDFRYIFAFLVVILFWKTEACYTIATEERRMPLVPSFLLIAFFIWIAENIGTYLGAWQYPEQLVTWTAVSIHKISSWSLLVIISFIVVATLKYTREDRVTEFKKQ</sequence>
<protein>
    <submittedName>
        <fullName evidence="2">Uncharacterized protein</fullName>
    </submittedName>
</protein>
<comment type="caution">
    <text evidence="2">The sequence shown here is derived from an EMBL/GenBank/DDBJ whole genome shotgun (WGS) entry which is preliminary data.</text>
</comment>
<keyword evidence="1" id="KW-0472">Membrane</keyword>
<gene>
    <name evidence="2" type="ORF">A3F24_01330</name>
</gene>
<dbReference type="AlphaFoldDB" id="A0A1G1Z5B7"/>
<feature type="transmembrane region" description="Helical" evidence="1">
    <location>
        <begin position="145"/>
        <end position="165"/>
    </location>
</feature>
<dbReference type="PIRSF" id="PIRSF009141">
    <property type="entry name" value="UCP009141"/>
    <property type="match status" value="1"/>
</dbReference>
<keyword evidence="1" id="KW-1133">Transmembrane helix</keyword>
<feature type="transmembrane region" description="Helical" evidence="1">
    <location>
        <begin position="202"/>
        <end position="221"/>
    </location>
</feature>
<dbReference type="InterPro" id="IPR008535">
    <property type="entry name" value="DUF817"/>
</dbReference>
<organism evidence="2 3">
    <name type="scientific">Candidatus Colwellbacteria bacterium RIFCSPHIGHO2_12_FULL_44_17</name>
    <dbReference type="NCBI Taxonomy" id="1797689"/>
    <lineage>
        <taxon>Bacteria</taxon>
        <taxon>Candidatus Colwelliibacteriota</taxon>
    </lineage>
</organism>
<reference evidence="2 3" key="1">
    <citation type="journal article" date="2016" name="Nat. Commun.">
        <title>Thousands of microbial genomes shed light on interconnected biogeochemical processes in an aquifer system.</title>
        <authorList>
            <person name="Anantharaman K."/>
            <person name="Brown C.T."/>
            <person name="Hug L.A."/>
            <person name="Sharon I."/>
            <person name="Castelle C.J."/>
            <person name="Probst A.J."/>
            <person name="Thomas B.C."/>
            <person name="Singh A."/>
            <person name="Wilkins M.J."/>
            <person name="Karaoz U."/>
            <person name="Brodie E.L."/>
            <person name="Williams K.H."/>
            <person name="Hubbard S.S."/>
            <person name="Banfield J.F."/>
        </authorList>
    </citation>
    <scope>NUCLEOTIDE SEQUENCE [LARGE SCALE GENOMIC DNA]</scope>
</reference>
<dbReference type="EMBL" id="MHIX01000020">
    <property type="protein sequence ID" value="OGY59226.1"/>
    <property type="molecule type" value="Genomic_DNA"/>
</dbReference>
<feature type="transmembrane region" description="Helical" evidence="1">
    <location>
        <begin position="12"/>
        <end position="35"/>
    </location>
</feature>
<keyword evidence="1" id="KW-0812">Transmembrane</keyword>
<evidence type="ECO:0000256" key="1">
    <source>
        <dbReference type="SAM" id="Phobius"/>
    </source>
</evidence>
<evidence type="ECO:0000313" key="3">
    <source>
        <dbReference type="Proteomes" id="UP000178515"/>
    </source>
</evidence>
<accession>A0A1G1Z5B7</accession>
<dbReference type="STRING" id="1797689.A3F24_01330"/>
<proteinExistence type="predicted"/>
<feature type="transmembrane region" description="Helical" evidence="1">
    <location>
        <begin position="106"/>
        <end position="124"/>
    </location>
</feature>
<evidence type="ECO:0000313" key="2">
    <source>
        <dbReference type="EMBL" id="OGY59226.1"/>
    </source>
</evidence>
<feature type="transmembrane region" description="Helical" evidence="1">
    <location>
        <begin position="241"/>
        <end position="259"/>
    </location>
</feature>
<dbReference type="Pfam" id="PF05675">
    <property type="entry name" value="DUF817"/>
    <property type="match status" value="1"/>
</dbReference>
<feature type="transmembrane region" description="Helical" evidence="1">
    <location>
        <begin position="77"/>
        <end position="94"/>
    </location>
</feature>
<feature type="transmembrane region" description="Helical" evidence="1">
    <location>
        <begin position="47"/>
        <end position="65"/>
    </location>
</feature>